<evidence type="ECO:0000259" key="2">
    <source>
        <dbReference type="Pfam" id="PF00733"/>
    </source>
</evidence>
<evidence type="ECO:0000313" key="3">
    <source>
        <dbReference type="EMBL" id="MFB9313495.1"/>
    </source>
</evidence>
<feature type="domain" description="Asparagine synthetase" evidence="2">
    <location>
        <begin position="214"/>
        <end position="455"/>
    </location>
</feature>
<keyword evidence="4" id="KW-1185">Reference proteome</keyword>
<dbReference type="Pfam" id="PF00733">
    <property type="entry name" value="Asn_synthase"/>
    <property type="match status" value="1"/>
</dbReference>
<protein>
    <submittedName>
        <fullName evidence="3">Asparagine synthase-related protein</fullName>
    </submittedName>
</protein>
<dbReference type="RefSeq" id="WP_140007883.1">
    <property type="nucleotide sequence ID" value="NZ_JBHMDG010000012.1"/>
</dbReference>
<dbReference type="EMBL" id="JBHMDG010000012">
    <property type="protein sequence ID" value="MFB9313495.1"/>
    <property type="molecule type" value="Genomic_DNA"/>
</dbReference>
<comment type="caution">
    <text evidence="3">The sequence shown here is derived from an EMBL/GenBank/DDBJ whole genome shotgun (WGS) entry which is preliminary data.</text>
</comment>
<accession>A0ABV5K9X0</accession>
<evidence type="ECO:0000256" key="1">
    <source>
        <dbReference type="SAM" id="MobiDB-lite"/>
    </source>
</evidence>
<dbReference type="Gene3D" id="3.40.50.620">
    <property type="entry name" value="HUPs"/>
    <property type="match status" value="1"/>
</dbReference>
<dbReference type="InterPro" id="IPR014729">
    <property type="entry name" value="Rossmann-like_a/b/a_fold"/>
</dbReference>
<organism evidence="3 4">
    <name type="scientific">Nocardioides plantarum</name>
    <dbReference type="NCBI Taxonomy" id="29299"/>
    <lineage>
        <taxon>Bacteria</taxon>
        <taxon>Bacillati</taxon>
        <taxon>Actinomycetota</taxon>
        <taxon>Actinomycetes</taxon>
        <taxon>Propionibacteriales</taxon>
        <taxon>Nocardioidaceae</taxon>
        <taxon>Nocardioides</taxon>
    </lineage>
</organism>
<sequence length="628" mass="67112">MRVYLAVLSKDGTPLPDADTLARLARVALPFATPGPPDLSWSDRLTDRPTTALHAWHNEPDQPGRPLLTTTDAGAAGFSGYAATRLADGRVADDSPGVWSSYSAAPGRVRAATCASGTELVFHAETPHLVVLGNRASLVHLVARASEGPGHDAVALDPVGLAAVVNAGFHTTARTVFRGLSSLDPATTALGTPTGLSLATTPTAHHGPASVQDVADALVRSVADLPTETPVRLGLTGGRDSRLLAALLARAGSPVLTRTAGLPDDPDVVVARDVAAALGLPHVVQRPAGTKRDQDRDRLVVDPRERLREAVGLGEGMISAYDRVGRLDQTYDVDLVPFSGSGGEILRGYYASTLDGMEIAEVGRRVLKRRAHPSEKLLHPSVRAAYLADLAEWRRWVATDPATALEAFYVRQRTGRWSGVARGSSSAGSLAWRPFFDHGVVEAVRRTPLAERTSERLFAALLDTLAPELADVRFAGKRWKFDAKPPTEPAARAAWDARSPLTGTRGGQASYDWRTDAPEVRDELRRVVEEAPPALWEVLDETAVTRLLAQESASRSEVVTTWHLATVAETVTTLAGTTGRLAPREGTSITVSARPTAQQPPPAATPGRAHRLARTVLRRAARHRRPRS</sequence>
<dbReference type="InterPro" id="IPR001962">
    <property type="entry name" value="Asn_synthase"/>
</dbReference>
<evidence type="ECO:0000313" key="4">
    <source>
        <dbReference type="Proteomes" id="UP001589750"/>
    </source>
</evidence>
<feature type="region of interest" description="Disordered" evidence="1">
    <location>
        <begin position="593"/>
        <end position="612"/>
    </location>
</feature>
<dbReference type="Proteomes" id="UP001589750">
    <property type="component" value="Unassembled WGS sequence"/>
</dbReference>
<name>A0ABV5K9X0_9ACTN</name>
<reference evidence="3 4" key="1">
    <citation type="submission" date="2024-09" db="EMBL/GenBank/DDBJ databases">
        <authorList>
            <person name="Sun Q."/>
            <person name="Mori K."/>
        </authorList>
    </citation>
    <scope>NUCLEOTIDE SEQUENCE [LARGE SCALE GENOMIC DNA]</scope>
    <source>
        <strain evidence="3 4">JCM 9626</strain>
    </source>
</reference>
<dbReference type="SUPFAM" id="SSF52402">
    <property type="entry name" value="Adenine nucleotide alpha hydrolases-like"/>
    <property type="match status" value="1"/>
</dbReference>
<proteinExistence type="predicted"/>
<gene>
    <name evidence="3" type="ORF">ACFFRI_10625</name>
</gene>